<protein>
    <submittedName>
        <fullName evidence="1">Uncharacterized protein</fullName>
    </submittedName>
</protein>
<dbReference type="Proteomes" id="UP001057520">
    <property type="component" value="Chromosome"/>
</dbReference>
<organism evidence="1 2">
    <name type="scientific">Caulobacter segnis</name>
    <dbReference type="NCBI Taxonomy" id="88688"/>
    <lineage>
        <taxon>Bacteria</taxon>
        <taxon>Pseudomonadati</taxon>
        <taxon>Pseudomonadota</taxon>
        <taxon>Alphaproteobacteria</taxon>
        <taxon>Caulobacterales</taxon>
        <taxon>Caulobacteraceae</taxon>
        <taxon>Caulobacter</taxon>
    </lineage>
</organism>
<gene>
    <name evidence="1" type="ORF">MZV50_06695</name>
</gene>
<accession>A0ABY4ZY02</accession>
<keyword evidence="2" id="KW-1185">Reference proteome</keyword>
<evidence type="ECO:0000313" key="2">
    <source>
        <dbReference type="Proteomes" id="UP001057520"/>
    </source>
</evidence>
<reference evidence="1 2" key="1">
    <citation type="submission" date="2022-04" db="EMBL/GenBank/DDBJ databases">
        <title>Genome sequence of soybean root-associated Caulobacter segnis RL271.</title>
        <authorList>
            <person name="Longley R."/>
            <person name="Bonito G."/>
            <person name="Trigodet F."/>
            <person name="Crosson S."/>
            <person name="Fiebig A."/>
        </authorList>
    </citation>
    <scope>NUCLEOTIDE SEQUENCE [LARGE SCALE GENOMIC DNA]</scope>
    <source>
        <strain evidence="1 2">RL271</strain>
    </source>
</reference>
<evidence type="ECO:0000313" key="1">
    <source>
        <dbReference type="EMBL" id="USQ97224.1"/>
    </source>
</evidence>
<sequence>MIGGLGVLAARGWTIARDLAGAFLKSRAGRLAALALLVAFVGWLACRHAYGVGVSDERAARAARDAKAAKVIAHVATAGKAITAEVSHDLEARRVEIRTVTKTLTKEVPVYVTVQSDRACIVPDGFVRLHDAAADGAALPGSASGSVEAPSGIPLSVVGETVVVNYGVAHEWLAEVIAWRAWYVRHADLWKQNIRPPDPASDRSPAG</sequence>
<name>A0ABY4ZY02_9CAUL</name>
<dbReference type="EMBL" id="CP096040">
    <property type="protein sequence ID" value="USQ97224.1"/>
    <property type="molecule type" value="Genomic_DNA"/>
</dbReference>
<proteinExistence type="predicted"/>